<reference evidence="7" key="1">
    <citation type="submission" date="2020-05" db="EMBL/GenBank/DDBJ databases">
        <title>Mycena genomes resolve the evolution of fungal bioluminescence.</title>
        <authorList>
            <person name="Tsai I.J."/>
        </authorList>
    </citation>
    <scope>NUCLEOTIDE SEQUENCE</scope>
    <source>
        <strain evidence="7">171206Taipei</strain>
    </source>
</reference>
<comment type="similarity">
    <text evidence="2">Belongs to the CIA30 family.</text>
</comment>
<evidence type="ECO:0000256" key="3">
    <source>
        <dbReference type="ARBA" id="ARBA00023128"/>
    </source>
</evidence>
<dbReference type="GO" id="GO:0010257">
    <property type="term" value="P:NADH dehydrogenase complex assembly"/>
    <property type="evidence" value="ECO:0007669"/>
    <property type="project" value="TreeGrafter"/>
</dbReference>
<evidence type="ECO:0000313" key="7">
    <source>
        <dbReference type="EMBL" id="KAF7312148.1"/>
    </source>
</evidence>
<evidence type="ECO:0000256" key="5">
    <source>
        <dbReference type="SAM" id="SignalP"/>
    </source>
</evidence>
<accession>A0A8H6T5H1</accession>
<feature type="domain" description="NADH:ubiquinone oxidoreductase intermediate-associated protein 30" evidence="6">
    <location>
        <begin position="55"/>
        <end position="242"/>
    </location>
</feature>
<comment type="caution">
    <text evidence="7">The sequence shown here is derived from an EMBL/GenBank/DDBJ whole genome shotgun (WGS) entry which is preliminary data.</text>
</comment>
<dbReference type="InterPro" id="IPR013857">
    <property type="entry name" value="NADH-UbQ_OxRdtase-assoc_prot30"/>
</dbReference>
<evidence type="ECO:0000256" key="2">
    <source>
        <dbReference type="ARBA" id="ARBA00007884"/>
    </source>
</evidence>
<dbReference type="InterPro" id="IPR008979">
    <property type="entry name" value="Galactose-bd-like_sf"/>
</dbReference>
<keyword evidence="3" id="KW-0496">Mitochondrion</keyword>
<dbReference type="RefSeq" id="XP_037224256.1">
    <property type="nucleotide sequence ID" value="XM_037359161.1"/>
</dbReference>
<dbReference type="GO" id="GO:0005739">
    <property type="term" value="C:mitochondrion"/>
    <property type="evidence" value="ECO:0007669"/>
    <property type="project" value="UniProtKB-SubCell"/>
</dbReference>
<keyword evidence="4" id="KW-0143">Chaperone</keyword>
<dbReference type="EMBL" id="JACAZF010000002">
    <property type="protein sequence ID" value="KAF7312148.1"/>
    <property type="molecule type" value="Genomic_DNA"/>
</dbReference>
<gene>
    <name evidence="7" type="ORF">MIND_00227300</name>
</gene>
<dbReference type="Proteomes" id="UP000636479">
    <property type="component" value="Unassembled WGS sequence"/>
</dbReference>
<comment type="subcellular location">
    <subcellularLocation>
        <location evidence="1">Mitochondrion</location>
    </subcellularLocation>
</comment>
<dbReference type="GO" id="GO:0051082">
    <property type="term" value="F:unfolded protein binding"/>
    <property type="evidence" value="ECO:0007669"/>
    <property type="project" value="TreeGrafter"/>
</dbReference>
<dbReference type="OrthoDB" id="42561at2759"/>
<dbReference type="GeneID" id="59341677"/>
<dbReference type="Pfam" id="PF08547">
    <property type="entry name" value="CIA30"/>
    <property type="match status" value="1"/>
</dbReference>
<dbReference type="SUPFAM" id="SSF49785">
    <property type="entry name" value="Galactose-binding domain-like"/>
    <property type="match status" value="1"/>
</dbReference>
<evidence type="ECO:0000256" key="1">
    <source>
        <dbReference type="ARBA" id="ARBA00004173"/>
    </source>
</evidence>
<dbReference type="PANTHER" id="PTHR13194">
    <property type="entry name" value="COMPLEX I INTERMEDIATE-ASSOCIATED PROTEIN 30"/>
    <property type="match status" value="1"/>
</dbReference>
<evidence type="ECO:0000313" key="8">
    <source>
        <dbReference type="Proteomes" id="UP000636479"/>
    </source>
</evidence>
<feature type="chain" id="PRO_5034257541" evidence="5">
    <location>
        <begin position="18"/>
        <end position="267"/>
    </location>
</feature>
<sequence length="267" mass="30279">MTRVVTLITFFISMANSRWTTFWRRTRNAFQDQSRRIIRMEGAELPSRAPRLLYSFNTPLQVSEAVLGSDADIGGRSSVNFTLDQSSQDEQIGRPTAKFHGHLSLDIIRPELRGRINTGYAGFKTPVRSTLFGKITDNVYFYDYLALRVRAAGDPILHGCYFVNIQTLDGMQHKSLWQQRLPIRRQDNDWETVYLPFDDFEYFTIGEQPSVRENIDKESLLTIGISVLGGRHHASGPYELGVDSIWVVADHEGCVPDSPGPNIPQSP</sequence>
<evidence type="ECO:0000256" key="4">
    <source>
        <dbReference type="ARBA" id="ARBA00023186"/>
    </source>
</evidence>
<keyword evidence="8" id="KW-1185">Reference proteome</keyword>
<dbReference type="PANTHER" id="PTHR13194:SF18">
    <property type="entry name" value="COMPLEX I INTERMEDIATE-ASSOCIATED PROTEIN 30, MITOCHONDRIAL"/>
    <property type="match status" value="1"/>
</dbReference>
<dbReference type="InterPro" id="IPR039131">
    <property type="entry name" value="NDUFAF1"/>
</dbReference>
<name>A0A8H6T5H1_9AGAR</name>
<dbReference type="AlphaFoldDB" id="A0A8H6T5H1"/>
<feature type="signal peptide" evidence="5">
    <location>
        <begin position="1"/>
        <end position="17"/>
    </location>
</feature>
<proteinExistence type="inferred from homology"/>
<evidence type="ECO:0000259" key="6">
    <source>
        <dbReference type="Pfam" id="PF08547"/>
    </source>
</evidence>
<keyword evidence="5" id="KW-0732">Signal</keyword>
<dbReference type="GO" id="GO:0006120">
    <property type="term" value="P:mitochondrial electron transport, NADH to ubiquinone"/>
    <property type="evidence" value="ECO:0007669"/>
    <property type="project" value="TreeGrafter"/>
</dbReference>
<organism evidence="7 8">
    <name type="scientific">Mycena indigotica</name>
    <dbReference type="NCBI Taxonomy" id="2126181"/>
    <lineage>
        <taxon>Eukaryota</taxon>
        <taxon>Fungi</taxon>
        <taxon>Dikarya</taxon>
        <taxon>Basidiomycota</taxon>
        <taxon>Agaricomycotina</taxon>
        <taxon>Agaricomycetes</taxon>
        <taxon>Agaricomycetidae</taxon>
        <taxon>Agaricales</taxon>
        <taxon>Marasmiineae</taxon>
        <taxon>Mycenaceae</taxon>
        <taxon>Mycena</taxon>
    </lineage>
</organism>
<protein>
    <submittedName>
        <fullName evidence="7">CIA30 domain-containing protein</fullName>
    </submittedName>
</protein>